<comment type="domain">
    <text evidence="15">The C-terminal domain has nuclease activity and interacts with RecD. It interacts with RecA, facilitating its loading onto ssDNA.</text>
</comment>
<evidence type="ECO:0000256" key="2">
    <source>
        <dbReference type="ARBA" id="ARBA00022723"/>
    </source>
</evidence>
<comment type="domain">
    <text evidence="15">The N-terminal DNA-binding domain is a ssDNA-dependent ATPase and has ATP-dependent 3'-5' helicase function. This domain interacts with RecC.</text>
</comment>
<dbReference type="Gene3D" id="3.40.50.300">
    <property type="entry name" value="P-loop containing nucleotide triphosphate hydrolases"/>
    <property type="match status" value="2"/>
</dbReference>
<evidence type="ECO:0000256" key="13">
    <source>
        <dbReference type="ARBA" id="ARBA00034617"/>
    </source>
</evidence>
<feature type="domain" description="UvrD-like helicase ATP-binding" evidence="17">
    <location>
        <begin position="2"/>
        <end position="532"/>
    </location>
</feature>
<evidence type="ECO:0000256" key="15">
    <source>
        <dbReference type="HAMAP-Rule" id="MF_01485"/>
    </source>
</evidence>
<feature type="binding site" evidence="16">
    <location>
        <begin position="23"/>
        <end position="30"/>
    </location>
    <ligand>
        <name>ATP</name>
        <dbReference type="ChEBI" id="CHEBI:30616"/>
    </ligand>
</feature>
<protein>
    <recommendedName>
        <fullName evidence="15">RecBCD enzyme subunit RecB</fullName>
        <ecNumber evidence="15">3.1.11.5</ecNumber>
        <ecNumber evidence="15">5.6.2.4</ecNumber>
    </recommendedName>
    <alternativeName>
        <fullName evidence="15">DNA 3'-5' helicase subunit RecB</fullName>
    </alternativeName>
    <alternativeName>
        <fullName evidence="15">Exonuclease V subunit RecB</fullName>
        <shortName evidence="15">ExoV subunit RecB</shortName>
    </alternativeName>
    <alternativeName>
        <fullName evidence="15">Helicase/nuclease RecBCD subunit RecB</fullName>
    </alternativeName>
</protein>
<evidence type="ECO:0000256" key="14">
    <source>
        <dbReference type="ARBA" id="ARBA00048988"/>
    </source>
</evidence>
<dbReference type="Gene3D" id="3.90.320.10">
    <property type="match status" value="1"/>
</dbReference>
<comment type="catalytic activity">
    <reaction evidence="15">
        <text>Exonucleolytic cleavage (in the presence of ATP) in either 5'- to 3'- or 3'- to 5'-direction to yield 5'-phosphooligonucleotides.</text>
        <dbReference type="EC" id="3.1.11.5"/>
    </reaction>
</comment>
<dbReference type="GO" id="GO:0016887">
    <property type="term" value="F:ATP hydrolysis activity"/>
    <property type="evidence" value="ECO:0007669"/>
    <property type="project" value="RHEA"/>
</dbReference>
<comment type="caution">
    <text evidence="19">The sequence shown here is derived from an EMBL/GenBank/DDBJ whole genome shotgun (WGS) entry which is preliminary data.</text>
</comment>
<keyword evidence="1 15" id="KW-0540">Nuclease</keyword>
<dbReference type="STRING" id="470453.B0680_03995"/>
<dbReference type="PROSITE" id="PS51217">
    <property type="entry name" value="UVRD_HELICASE_CTER"/>
    <property type="match status" value="1"/>
</dbReference>
<dbReference type="GO" id="GO:0000724">
    <property type="term" value="P:double-strand break repair via homologous recombination"/>
    <property type="evidence" value="ECO:0007669"/>
    <property type="project" value="UniProtKB-UniRule"/>
</dbReference>
<dbReference type="GO" id="GO:0043138">
    <property type="term" value="F:3'-5' DNA helicase activity"/>
    <property type="evidence" value="ECO:0007669"/>
    <property type="project" value="UniProtKB-UniRule"/>
</dbReference>
<dbReference type="InterPro" id="IPR004586">
    <property type="entry name" value="RecB"/>
</dbReference>
<comment type="cofactor">
    <cofactor evidence="15">
        <name>Mg(2+)</name>
        <dbReference type="ChEBI" id="CHEBI:18420"/>
    </cofactor>
    <text evidence="15">Binds 1 Mg(2+) ion per subunit.</text>
</comment>
<dbReference type="PANTHER" id="PTHR11070:SF23">
    <property type="entry name" value="RECBCD ENZYME SUBUNIT RECB"/>
    <property type="match status" value="1"/>
</dbReference>
<evidence type="ECO:0000256" key="4">
    <source>
        <dbReference type="ARBA" id="ARBA00022763"/>
    </source>
</evidence>
<dbReference type="SUPFAM" id="SSF52540">
    <property type="entry name" value="P-loop containing nucleoside triphosphate hydrolases"/>
    <property type="match status" value="1"/>
</dbReference>
<dbReference type="GO" id="GO:0009338">
    <property type="term" value="C:exodeoxyribonuclease V complex"/>
    <property type="evidence" value="ECO:0007669"/>
    <property type="project" value="TreeGrafter"/>
</dbReference>
<evidence type="ECO:0000256" key="7">
    <source>
        <dbReference type="ARBA" id="ARBA00022839"/>
    </source>
</evidence>
<gene>
    <name evidence="15" type="primary">recB</name>
    <name evidence="19" type="ORF">B0680_03995</name>
</gene>
<evidence type="ECO:0000259" key="17">
    <source>
        <dbReference type="PROSITE" id="PS51198"/>
    </source>
</evidence>
<comment type="catalytic activity">
    <reaction evidence="13 15">
        <text>Couples ATP hydrolysis with the unwinding of duplex DNA by translocating in the 3'-5' direction.</text>
        <dbReference type="EC" id="5.6.2.4"/>
    </reaction>
</comment>
<dbReference type="Gene3D" id="1.10.486.10">
    <property type="entry name" value="PCRA, domain 4"/>
    <property type="match status" value="1"/>
</dbReference>
<dbReference type="EC" id="5.6.2.4" evidence="15"/>
<dbReference type="PANTHER" id="PTHR11070">
    <property type="entry name" value="UVRD / RECB / PCRA DNA HELICASE FAMILY MEMBER"/>
    <property type="match status" value="1"/>
</dbReference>
<keyword evidence="5 15" id="KW-0378">Hydrolase</keyword>
<feature type="binding site" evidence="15">
    <location>
        <position position="1190"/>
    </location>
    <ligand>
        <name>Mg(2+)</name>
        <dbReference type="ChEBI" id="CHEBI:18420"/>
    </ligand>
</feature>
<reference evidence="19 20" key="1">
    <citation type="submission" date="2017-02" db="EMBL/GenBank/DDBJ databases">
        <title>Draft genome sequence of Moraxella pluranimalium CCUG 54913T type strain.</title>
        <authorList>
            <person name="Salva-Serra F."/>
            <person name="Engstrom-Jakobsson H."/>
            <person name="Thorell K."/>
            <person name="Jaen-Luchoro D."/>
            <person name="Gonzales-Siles L."/>
            <person name="Karlsson R."/>
            <person name="Yazdan S."/>
            <person name="Boulund F."/>
            <person name="Johnning A."/>
            <person name="Engstrand L."/>
            <person name="Kristiansson E."/>
            <person name="Moore E."/>
        </authorList>
    </citation>
    <scope>NUCLEOTIDE SEQUENCE [LARGE SCALE GENOMIC DNA]</scope>
    <source>
        <strain evidence="19 20">CCUG 54913</strain>
    </source>
</reference>
<keyword evidence="6 15" id="KW-0347">Helicase</keyword>
<dbReference type="Pfam" id="PF12705">
    <property type="entry name" value="PDDEXK_1"/>
    <property type="match status" value="1"/>
</dbReference>
<dbReference type="GO" id="GO:0000287">
    <property type="term" value="F:magnesium ion binding"/>
    <property type="evidence" value="ECO:0007669"/>
    <property type="project" value="UniProtKB-UniRule"/>
</dbReference>
<dbReference type="Proteomes" id="UP000189800">
    <property type="component" value="Unassembled WGS sequence"/>
</dbReference>
<keyword evidence="4 15" id="KW-0227">DNA damage</keyword>
<comment type="similarity">
    <text evidence="15">Belongs to the helicase family. UvrD subfamily.</text>
</comment>
<evidence type="ECO:0000256" key="3">
    <source>
        <dbReference type="ARBA" id="ARBA00022741"/>
    </source>
</evidence>
<evidence type="ECO:0000256" key="16">
    <source>
        <dbReference type="PROSITE-ProRule" id="PRU00560"/>
    </source>
</evidence>
<dbReference type="Gene3D" id="1.10.3170.10">
    <property type="entry name" value="Recbcd, chain B, domain 2"/>
    <property type="match status" value="1"/>
</dbReference>
<keyword evidence="7 15" id="KW-0269">Exonuclease</keyword>
<dbReference type="SUPFAM" id="SSF52980">
    <property type="entry name" value="Restriction endonuclease-like"/>
    <property type="match status" value="1"/>
</dbReference>
<dbReference type="InterPro" id="IPR011604">
    <property type="entry name" value="PDDEXK-like_dom_sf"/>
</dbReference>
<feature type="binding site" evidence="15">
    <location>
        <position position="1052"/>
    </location>
    <ligand>
        <name>Mg(2+)</name>
        <dbReference type="ChEBI" id="CHEBI:18420"/>
    </ligand>
</feature>
<dbReference type="InterPro" id="IPR000212">
    <property type="entry name" value="DNA_helicase_UvrD/REP"/>
</dbReference>
<comment type="miscellaneous">
    <text evidence="15">In the RecBCD complex, RecB has a slow 3'-5' helicase, an exonuclease activity and loads RecA onto ssDNA, RecD has a fast 5'-3' helicase activity, while RecC stimulates the ATPase and processivity of the RecB helicase and contributes to recognition of the Chi site.</text>
</comment>
<keyword evidence="20" id="KW-1185">Reference proteome</keyword>
<dbReference type="OrthoDB" id="9810135at2"/>
<keyword evidence="11 15" id="KW-0234">DNA repair</keyword>
<evidence type="ECO:0000256" key="9">
    <source>
        <dbReference type="ARBA" id="ARBA00022842"/>
    </source>
</evidence>
<sequence length="1285" mass="145499">MSNKTTGIPAIDCTLTGGYLIEASAGTGKTWTLTGIILRLLIEHKYAPERIIATTFTKAAAAEMQERIYERLQSFYGLMRWLKSVQTQHPHWFVADEENIDTIIQEINEYASDAQVAGDDPINQYLLTNLLLAGGHAIDESLRRTALVLTTLDKLFVGTLDSLAQKWLREFSSQIGHRSDSEILMDKSAVIHALVHDQLRAHQSRLSKHQPDIYQQILSVSPSFFSNVEQFAQFVNTAINFYSAPLDKIKPINIVDTAVIECWLDEFLAVDLSQFAPFFDAEYRRQVGIGGTKSLPKQLPLLAELYDKLSAHRLDFVHHLTKQEIAFIDEIEKFSQVDFFNKTCDTTAKATFIGLPWDRVTLVKTIYNTLNTQAKYHYDLLKYDIINSVREQLMSVLESQGQTTFELQMVRLNQALDADEGLAEHIRHHYPVALIDESQDINGLQAQMIEKIYLSRLFNYEDKLNTYHKYGGDKPKPVKGFLLLVGDPKQAIYRFRGGDVANYNWLKFYGEDKLGHPVLNQSLSLTQNRRSNQALIGALNEWFVKGNTDDWSNHANLGQSISYETIEAVNETQRLSWQQGSPQAEFIGRMPMSLLHTASDIAEKTALHINSLLQQGYHIDGRLVQPSDIAVLARGHKQLAEVKKCLDELKIPALNTKTISVFATPAGDDLHTLLLAVIDSRSTANLGRLLVGRLVGMSLDDAVRLLDGDADSEMTSSDASFNKSDILSYLHKIHDKWQNHSLSSALNYALGKAPFTDGGNLWLVAASLGERYLADLWQLIELLSAQSDLHEKQLLTWYQSQRHSEDESVGRRILPSETGVNLMTMHKSKGLEFPIVYALGLDASAVATVHGEKIYPYSNERFERCISTVMYKDNDDDYFKNLDNQEGIAEMRRLGYVALTRASEQIFIVAKVAGRNSSIDSRPLFQWLECSPKTPQLPERMTSLMDEINLDEVILNDAIYKQSQTHELIPLTYQDWDTLLPIKRFVGAYKTSFTALVSRLDKPTKDLLTELADHDEMAVLTELQADVQAVDGHEINIRNSFIKGSRAGDFLHKVLQHIEPNRISGVVDDFVRRLSLPSKYNSQSQLKDGINDKGEHDQLVMWLNDVIHAPFAASGVSLASLASGVQVRELGFTLGLKPSFDIDKLNEVFKQYSDKPLSLSTQEHQAVWYRFMRGEIDLVYEHAGRFFIVDYKSNYLGDSRDDYHLDKMNEAMSEAGYWLQAVIYQVALHRLLKIKLADYTGNEQRYLGAVEYFFLRGIYNDDADMGKMVWQPPFELIMAVDALFG</sequence>
<dbReference type="InterPro" id="IPR014016">
    <property type="entry name" value="UvrD-like_ATP-bd"/>
</dbReference>
<feature type="domain" description="UvrD-like helicase C-terminal" evidence="18">
    <location>
        <begin position="552"/>
        <end position="830"/>
    </location>
</feature>
<keyword evidence="9 15" id="KW-0460">Magnesium</keyword>
<keyword evidence="2 15" id="KW-0479">Metal-binding</keyword>
<accession>A0A1T0CQU3</accession>
<evidence type="ECO:0000313" key="19">
    <source>
        <dbReference type="EMBL" id="OOS24599.1"/>
    </source>
</evidence>
<evidence type="ECO:0000259" key="18">
    <source>
        <dbReference type="PROSITE" id="PS51217"/>
    </source>
</evidence>
<dbReference type="Pfam" id="PF13361">
    <property type="entry name" value="UvrD_C"/>
    <property type="match status" value="1"/>
</dbReference>
<dbReference type="EMBL" id="MUYU01000009">
    <property type="protein sequence ID" value="OOS24599.1"/>
    <property type="molecule type" value="Genomic_DNA"/>
</dbReference>
<feature type="region of interest" description="Nuclease activity, interacts with RecD and RecA" evidence="15">
    <location>
        <begin position="975"/>
        <end position="1285"/>
    </location>
</feature>
<dbReference type="GO" id="GO:0005524">
    <property type="term" value="F:ATP binding"/>
    <property type="evidence" value="ECO:0007669"/>
    <property type="project" value="UniProtKB-UniRule"/>
</dbReference>
<comment type="subunit">
    <text evidence="15">Heterotrimer of RecB, RecC and RecD. All subunits contribute to DNA-binding. Interacts with RecA.</text>
</comment>
<keyword evidence="8 15" id="KW-0067">ATP-binding</keyword>
<dbReference type="InterPro" id="IPR011335">
    <property type="entry name" value="Restrct_endonuc-II-like"/>
</dbReference>
<keyword evidence="12 15" id="KW-0413">Isomerase</keyword>
<name>A0A1T0CQU3_9GAMM</name>
<dbReference type="Pfam" id="PF00580">
    <property type="entry name" value="UvrD-helicase"/>
    <property type="match status" value="1"/>
</dbReference>
<dbReference type="InterPro" id="IPR038726">
    <property type="entry name" value="PDDEXK_AddAB-type"/>
</dbReference>
<evidence type="ECO:0000256" key="6">
    <source>
        <dbReference type="ARBA" id="ARBA00022806"/>
    </source>
</evidence>
<dbReference type="GO" id="GO:0003677">
    <property type="term" value="F:DNA binding"/>
    <property type="evidence" value="ECO:0007669"/>
    <property type="project" value="UniProtKB-UniRule"/>
</dbReference>
<dbReference type="EC" id="3.1.11.5" evidence="15"/>
<evidence type="ECO:0000256" key="8">
    <source>
        <dbReference type="ARBA" id="ARBA00022840"/>
    </source>
</evidence>
<dbReference type="PROSITE" id="PS51198">
    <property type="entry name" value="UVRD_HELICASE_ATP_BIND"/>
    <property type="match status" value="1"/>
</dbReference>
<dbReference type="HAMAP" id="MF_01485">
    <property type="entry name" value="RecB"/>
    <property type="match status" value="1"/>
</dbReference>
<feature type="binding site" evidence="15">
    <location>
        <position position="1177"/>
    </location>
    <ligand>
        <name>Mg(2+)</name>
        <dbReference type="ChEBI" id="CHEBI:18420"/>
    </ligand>
</feature>
<evidence type="ECO:0000256" key="12">
    <source>
        <dbReference type="ARBA" id="ARBA00023235"/>
    </source>
</evidence>
<comment type="catalytic activity">
    <reaction evidence="14 15">
        <text>ATP + H2O = ADP + phosphate + H(+)</text>
        <dbReference type="Rhea" id="RHEA:13065"/>
        <dbReference type="ChEBI" id="CHEBI:15377"/>
        <dbReference type="ChEBI" id="CHEBI:15378"/>
        <dbReference type="ChEBI" id="CHEBI:30616"/>
        <dbReference type="ChEBI" id="CHEBI:43474"/>
        <dbReference type="ChEBI" id="CHEBI:456216"/>
        <dbReference type="EC" id="5.6.2.4"/>
    </reaction>
</comment>
<organism evidence="19 20">
    <name type="scientific">Moraxella pluranimalium</name>
    <dbReference type="NCBI Taxonomy" id="470453"/>
    <lineage>
        <taxon>Bacteria</taxon>
        <taxon>Pseudomonadati</taxon>
        <taxon>Pseudomonadota</taxon>
        <taxon>Gammaproteobacteria</taxon>
        <taxon>Moraxellales</taxon>
        <taxon>Moraxellaceae</taxon>
        <taxon>Moraxella</taxon>
    </lineage>
</organism>
<feature type="active site" description="For nuclease activity" evidence="15">
    <location>
        <position position="1190"/>
    </location>
</feature>
<dbReference type="CDD" id="cd22352">
    <property type="entry name" value="RecB_C-like"/>
    <property type="match status" value="1"/>
</dbReference>
<evidence type="ECO:0000256" key="5">
    <source>
        <dbReference type="ARBA" id="ARBA00022801"/>
    </source>
</evidence>
<evidence type="ECO:0000313" key="20">
    <source>
        <dbReference type="Proteomes" id="UP000189800"/>
    </source>
</evidence>
<dbReference type="InterPro" id="IPR014017">
    <property type="entry name" value="DNA_helicase_UvrD-like_C"/>
</dbReference>
<dbReference type="RefSeq" id="WP_078253766.1">
    <property type="nucleotide sequence ID" value="NZ_MUYU01000009.1"/>
</dbReference>
<comment type="function">
    <text evidence="15">A helicase/nuclease that prepares dsDNA breaks (DSB) for recombinational DNA repair. Binds to DSBs and unwinds DNA via a highly rapid and processive ATP-dependent bidirectional helicase activity. Unwinds dsDNA until it encounters a Chi (crossover hotspot instigator) sequence from the 3' direction. Cuts ssDNA a few nucleotides 3' to the Chi site. The properties and activities of the enzyme are changed at Chi. The Chi-altered holoenzyme produces a long 3'-ssDNA overhang and facilitates RecA-binding to the ssDNA for homologous DNA recombination and repair. Holoenzyme degrades any linearized DNA that is unable to undergo homologous recombination. In the holoenzyme this subunit contributes ATPase, 3'-5' helicase, exonuclease activity and loads RecA onto ssDNA.</text>
</comment>
<evidence type="ECO:0000256" key="1">
    <source>
        <dbReference type="ARBA" id="ARBA00022722"/>
    </source>
</evidence>
<keyword evidence="3 15" id="KW-0547">Nucleotide-binding</keyword>
<dbReference type="InterPro" id="IPR027417">
    <property type="entry name" value="P-loop_NTPase"/>
</dbReference>
<feature type="region of interest" description="DNA-binding and helicase activity, interacts with RecC" evidence="15">
    <location>
        <begin position="1"/>
        <end position="972"/>
    </location>
</feature>
<keyword evidence="10 15" id="KW-0238">DNA-binding</keyword>
<evidence type="ECO:0000256" key="11">
    <source>
        <dbReference type="ARBA" id="ARBA00023204"/>
    </source>
</evidence>
<dbReference type="GO" id="GO:0008854">
    <property type="term" value="F:exodeoxyribonuclease V activity"/>
    <property type="evidence" value="ECO:0007669"/>
    <property type="project" value="UniProtKB-EC"/>
</dbReference>
<evidence type="ECO:0000256" key="10">
    <source>
        <dbReference type="ARBA" id="ARBA00023125"/>
    </source>
</evidence>
<dbReference type="GO" id="GO:0005829">
    <property type="term" value="C:cytosol"/>
    <property type="evidence" value="ECO:0007669"/>
    <property type="project" value="TreeGrafter"/>
</dbReference>
<proteinExistence type="inferred from homology"/>